<organism evidence="2 3">
    <name type="scientific">Dendrothele bispora (strain CBS 962.96)</name>
    <dbReference type="NCBI Taxonomy" id="1314807"/>
    <lineage>
        <taxon>Eukaryota</taxon>
        <taxon>Fungi</taxon>
        <taxon>Dikarya</taxon>
        <taxon>Basidiomycota</taxon>
        <taxon>Agaricomycotina</taxon>
        <taxon>Agaricomycetes</taxon>
        <taxon>Agaricomycetidae</taxon>
        <taxon>Agaricales</taxon>
        <taxon>Agaricales incertae sedis</taxon>
        <taxon>Dendrothele</taxon>
    </lineage>
</organism>
<accession>A0A4S8M2X2</accession>
<name>A0A4S8M2X2_DENBC</name>
<dbReference type="Proteomes" id="UP000297245">
    <property type="component" value="Unassembled WGS sequence"/>
</dbReference>
<evidence type="ECO:0000313" key="3">
    <source>
        <dbReference type="Proteomes" id="UP000297245"/>
    </source>
</evidence>
<sequence>MIATNAQLVPGLAEDIESNQWTFGQILSIILVANPLVGSWRVLEAEWNVGVGVGKKGNDDDDDLQGREKEGSRKGLGHSKVDKESEMKGIRRVNGRMMMRMRGGSRCEKDQWRCWLWECRGGGGK</sequence>
<evidence type="ECO:0000256" key="1">
    <source>
        <dbReference type="SAM" id="MobiDB-lite"/>
    </source>
</evidence>
<proteinExistence type="predicted"/>
<evidence type="ECO:0000313" key="2">
    <source>
        <dbReference type="EMBL" id="THU96028.1"/>
    </source>
</evidence>
<protein>
    <submittedName>
        <fullName evidence="2">Uncharacterized protein</fullName>
    </submittedName>
</protein>
<dbReference type="EMBL" id="ML179186">
    <property type="protein sequence ID" value="THU96028.1"/>
    <property type="molecule type" value="Genomic_DNA"/>
</dbReference>
<dbReference type="AlphaFoldDB" id="A0A4S8M2X2"/>
<feature type="region of interest" description="Disordered" evidence="1">
    <location>
        <begin position="51"/>
        <end position="87"/>
    </location>
</feature>
<gene>
    <name evidence="2" type="ORF">K435DRAFT_858927</name>
</gene>
<keyword evidence="3" id="KW-1185">Reference proteome</keyword>
<feature type="compositionally biased region" description="Basic and acidic residues" evidence="1">
    <location>
        <begin position="64"/>
        <end position="87"/>
    </location>
</feature>
<reference evidence="2 3" key="1">
    <citation type="journal article" date="2019" name="Nat. Ecol. Evol.">
        <title>Megaphylogeny resolves global patterns of mushroom evolution.</title>
        <authorList>
            <person name="Varga T."/>
            <person name="Krizsan K."/>
            <person name="Foldi C."/>
            <person name="Dima B."/>
            <person name="Sanchez-Garcia M."/>
            <person name="Sanchez-Ramirez S."/>
            <person name="Szollosi G.J."/>
            <person name="Szarkandi J.G."/>
            <person name="Papp V."/>
            <person name="Albert L."/>
            <person name="Andreopoulos W."/>
            <person name="Angelini C."/>
            <person name="Antonin V."/>
            <person name="Barry K.W."/>
            <person name="Bougher N.L."/>
            <person name="Buchanan P."/>
            <person name="Buyck B."/>
            <person name="Bense V."/>
            <person name="Catcheside P."/>
            <person name="Chovatia M."/>
            <person name="Cooper J."/>
            <person name="Damon W."/>
            <person name="Desjardin D."/>
            <person name="Finy P."/>
            <person name="Geml J."/>
            <person name="Haridas S."/>
            <person name="Hughes K."/>
            <person name="Justo A."/>
            <person name="Karasinski D."/>
            <person name="Kautmanova I."/>
            <person name="Kiss B."/>
            <person name="Kocsube S."/>
            <person name="Kotiranta H."/>
            <person name="LaButti K.M."/>
            <person name="Lechner B.E."/>
            <person name="Liimatainen K."/>
            <person name="Lipzen A."/>
            <person name="Lukacs Z."/>
            <person name="Mihaltcheva S."/>
            <person name="Morgado L.N."/>
            <person name="Niskanen T."/>
            <person name="Noordeloos M.E."/>
            <person name="Ohm R.A."/>
            <person name="Ortiz-Santana B."/>
            <person name="Ovrebo C."/>
            <person name="Racz N."/>
            <person name="Riley R."/>
            <person name="Savchenko A."/>
            <person name="Shiryaev A."/>
            <person name="Soop K."/>
            <person name="Spirin V."/>
            <person name="Szebenyi C."/>
            <person name="Tomsovsky M."/>
            <person name="Tulloss R.E."/>
            <person name="Uehling J."/>
            <person name="Grigoriev I.V."/>
            <person name="Vagvolgyi C."/>
            <person name="Papp T."/>
            <person name="Martin F.M."/>
            <person name="Miettinen O."/>
            <person name="Hibbett D.S."/>
            <person name="Nagy L.G."/>
        </authorList>
    </citation>
    <scope>NUCLEOTIDE SEQUENCE [LARGE SCALE GENOMIC DNA]</scope>
    <source>
        <strain evidence="2 3">CBS 962.96</strain>
    </source>
</reference>